<protein>
    <submittedName>
        <fullName evidence="1">Endonuclease</fullName>
    </submittedName>
</protein>
<dbReference type="REBASE" id="460913">
    <property type="entry name" value="BspLVF2ORF19355P"/>
</dbReference>
<evidence type="ECO:0000313" key="1">
    <source>
        <dbReference type="EMBL" id="QTC91322.1"/>
    </source>
</evidence>
<proteinExistence type="predicted"/>
<dbReference type="GO" id="GO:0004519">
    <property type="term" value="F:endonuclease activity"/>
    <property type="evidence" value="ECO:0007669"/>
    <property type="project" value="UniProtKB-KW"/>
</dbReference>
<dbReference type="EMBL" id="CP062222">
    <property type="protein sequence ID" value="QTC91322.1"/>
    <property type="molecule type" value="Genomic_DNA"/>
</dbReference>
<gene>
    <name evidence="1" type="ORF">IFJ75_19350</name>
</gene>
<keyword evidence="1" id="KW-0378">Hydrolase</keyword>
<organism evidence="1 2">
    <name type="scientific">Brevundimonas goettingensis</name>
    <dbReference type="NCBI Taxonomy" id="2774190"/>
    <lineage>
        <taxon>Bacteria</taxon>
        <taxon>Pseudomonadati</taxon>
        <taxon>Pseudomonadota</taxon>
        <taxon>Alphaproteobacteria</taxon>
        <taxon>Caulobacterales</taxon>
        <taxon>Caulobacteraceae</taxon>
        <taxon>Brevundimonas</taxon>
    </lineage>
</organism>
<evidence type="ECO:0000313" key="2">
    <source>
        <dbReference type="Proteomes" id="UP000663918"/>
    </source>
</evidence>
<dbReference type="KEGG" id="bgoe:IFJ75_19350"/>
<sequence length="265" mass="30210">MAKVPPRENRYKILIEKIFFDHFEAGMNQFEFARAEIESVANDLEIKLPKNQGDVIYALRYRIDYPESITATQPEGLNWIIEGAGRAGYRFRLVKAQRVLPRADLVLISIPDATPELIRAYSLDDEQALLAIVRYNRLIDTFLGLTTYSLQNHLRTTVKGIGQIEIDELYVGIDKRGCHYVIPVQAKGGKDQIGVVQTTQDIRFVEEKFPGLRCRAISAQFMEGGVVALFELTLQDDEIRVVDERHYKLVPANHLDARAIRAYSD</sequence>
<name>A0A975C1T7_9CAUL</name>
<reference evidence="1" key="1">
    <citation type="submission" date="2020-09" db="EMBL/GenBank/DDBJ databases">
        <title>Brevundimonas sp. LVF2 isolated from a puddle in Goettingen, Germany.</title>
        <authorList>
            <person name="Friedrich I."/>
            <person name="Klassen A."/>
            <person name="Hannes N."/>
            <person name="Schneider D."/>
            <person name="Hertel R."/>
            <person name="Daniel R."/>
        </authorList>
    </citation>
    <scope>NUCLEOTIDE SEQUENCE</scope>
    <source>
        <strain evidence="1">LVF2</strain>
    </source>
</reference>
<keyword evidence="1" id="KW-0255">Endonuclease</keyword>
<keyword evidence="2" id="KW-1185">Reference proteome</keyword>
<keyword evidence="1" id="KW-0540">Nuclease</keyword>
<dbReference type="AlphaFoldDB" id="A0A975C1T7"/>
<accession>A0A975C1T7</accession>
<dbReference type="Proteomes" id="UP000663918">
    <property type="component" value="Chromosome"/>
</dbReference>
<dbReference type="RefSeq" id="WP_207870496.1">
    <property type="nucleotide sequence ID" value="NZ_CP062222.1"/>
</dbReference>